<dbReference type="GO" id="GO:0016779">
    <property type="term" value="F:nucleotidyltransferase activity"/>
    <property type="evidence" value="ECO:0007669"/>
    <property type="project" value="UniProtKB-KW"/>
</dbReference>
<comment type="caution">
    <text evidence="6">The sequence shown here is derived from an EMBL/GenBank/DDBJ whole genome shotgun (WGS) entry which is preliminary data.</text>
</comment>
<keyword evidence="7" id="KW-1185">Reference proteome</keyword>
<comment type="catalytic activity">
    <reaction evidence="3">
        <text>spectinomycin + ATP = 9-O-adenylylspectinomycin + diphosphate</text>
        <dbReference type="Rhea" id="RHEA:63228"/>
        <dbReference type="ChEBI" id="CHEBI:30616"/>
        <dbReference type="ChEBI" id="CHEBI:33019"/>
        <dbReference type="ChEBI" id="CHEBI:146260"/>
        <dbReference type="ChEBI" id="CHEBI:146261"/>
    </reaction>
</comment>
<feature type="domain" description="Polymerase nucleotidyl transferase" evidence="4">
    <location>
        <begin position="18"/>
        <end position="90"/>
    </location>
</feature>
<dbReference type="RefSeq" id="WP_344572086.1">
    <property type="nucleotide sequence ID" value="NZ_BAAASK010000016.1"/>
</dbReference>
<organism evidence="6 7">
    <name type="scientific">Streptomyces violaceolatus</name>
    <dbReference type="NCBI Taxonomy" id="67378"/>
    <lineage>
        <taxon>Bacteria</taxon>
        <taxon>Bacillati</taxon>
        <taxon>Actinomycetota</taxon>
        <taxon>Actinomycetes</taxon>
        <taxon>Kitasatosporales</taxon>
        <taxon>Streptomycetaceae</taxon>
        <taxon>Streptomyces</taxon>
        <taxon>Streptomyces violaceoruber group</taxon>
    </lineage>
</organism>
<gene>
    <name evidence="6" type="ORF">GCM10010310_49960</name>
</gene>
<name>A0ABN3T4M1_9ACTN</name>
<dbReference type="CDD" id="cd05403">
    <property type="entry name" value="NT_KNTase_like"/>
    <property type="match status" value="1"/>
</dbReference>
<keyword evidence="1" id="KW-0808">Transferase</keyword>
<dbReference type="InterPro" id="IPR043519">
    <property type="entry name" value="NT_sf"/>
</dbReference>
<evidence type="ECO:0000313" key="6">
    <source>
        <dbReference type="EMBL" id="GAA2691921.1"/>
    </source>
</evidence>
<protein>
    <submittedName>
        <fullName evidence="6">Aminoglycoside adenylyltransferase family protein</fullName>
    </submittedName>
</protein>
<dbReference type="Proteomes" id="UP001499989">
    <property type="component" value="Unassembled WGS sequence"/>
</dbReference>
<evidence type="ECO:0000256" key="3">
    <source>
        <dbReference type="ARBA" id="ARBA00047831"/>
    </source>
</evidence>
<dbReference type="InterPro" id="IPR024172">
    <property type="entry name" value="AadA/Aad9"/>
</dbReference>
<accession>A0ABN3T4M1</accession>
<dbReference type="Pfam" id="PF13427">
    <property type="entry name" value="AadA_C"/>
    <property type="match status" value="1"/>
</dbReference>
<dbReference type="SUPFAM" id="SSF81301">
    <property type="entry name" value="Nucleotidyltransferase"/>
    <property type="match status" value="1"/>
</dbReference>
<evidence type="ECO:0000313" key="7">
    <source>
        <dbReference type="Proteomes" id="UP001499989"/>
    </source>
</evidence>
<evidence type="ECO:0000256" key="2">
    <source>
        <dbReference type="ARBA" id="ARBA00023251"/>
    </source>
</evidence>
<dbReference type="Gene3D" id="3.30.460.10">
    <property type="entry name" value="Beta Polymerase, domain 2"/>
    <property type="match status" value="1"/>
</dbReference>
<evidence type="ECO:0000259" key="4">
    <source>
        <dbReference type="Pfam" id="PF01909"/>
    </source>
</evidence>
<proteinExistence type="predicted"/>
<sequence>MPERERDRDRTDHLVDLVRRHLDEDGDVLGVYAHGSATLGGLRPYSDLDLLVVLARPTTYGQRTRLTGELLGVSGGEGRPVELIAVVRDEVRPWRYPPRREYLYGEWLRDAYERGAVPEPEDDPDLAPLLTMVLRADAPLYGPPPATLLAPVPRGDLRRAITAGVPELLAGLEPDTRNVLLTLARVWSTLVTGDIRSKDAAADWALGRLPASYRPPLAHARAVYLGQETEDWSGLAVRACADRLVREIRAAYGDGGPGE</sequence>
<evidence type="ECO:0000259" key="5">
    <source>
        <dbReference type="Pfam" id="PF13427"/>
    </source>
</evidence>
<dbReference type="EMBL" id="BAAASK010000016">
    <property type="protein sequence ID" value="GAA2691921.1"/>
    <property type="molecule type" value="Genomic_DNA"/>
</dbReference>
<evidence type="ECO:0000256" key="1">
    <source>
        <dbReference type="ARBA" id="ARBA00022679"/>
    </source>
</evidence>
<dbReference type="InterPro" id="IPR025184">
    <property type="entry name" value="AadA_C"/>
</dbReference>
<dbReference type="NCBIfam" id="NF010309">
    <property type="entry name" value="PRK13746.1"/>
    <property type="match status" value="1"/>
</dbReference>
<reference evidence="6 7" key="1">
    <citation type="journal article" date="2019" name="Int. J. Syst. Evol. Microbiol.">
        <title>The Global Catalogue of Microorganisms (GCM) 10K type strain sequencing project: providing services to taxonomists for standard genome sequencing and annotation.</title>
        <authorList>
            <consortium name="The Broad Institute Genomics Platform"/>
            <consortium name="The Broad Institute Genome Sequencing Center for Infectious Disease"/>
            <person name="Wu L."/>
            <person name="Ma J."/>
        </authorList>
    </citation>
    <scope>NUCLEOTIDE SEQUENCE [LARGE SCALE GENOMIC DNA]</scope>
    <source>
        <strain evidence="6 7">JCM 4531</strain>
    </source>
</reference>
<keyword evidence="2" id="KW-0046">Antibiotic resistance</keyword>
<dbReference type="PIRSF" id="PIRSF000819">
    <property type="entry name" value="Streptomycin_3-adenylyltransf"/>
    <property type="match status" value="1"/>
</dbReference>
<dbReference type="InterPro" id="IPR002934">
    <property type="entry name" value="Polymerase_NTP_transf_dom"/>
</dbReference>
<dbReference type="Pfam" id="PF01909">
    <property type="entry name" value="NTP_transf_2"/>
    <property type="match status" value="1"/>
</dbReference>
<feature type="domain" description="Adenylyltransferase AadA C-terminal" evidence="5">
    <location>
        <begin position="147"/>
        <end position="245"/>
    </location>
</feature>
<keyword evidence="6" id="KW-0548">Nucleotidyltransferase</keyword>